<proteinExistence type="inferred from homology"/>
<dbReference type="Proteomes" id="UP000185999">
    <property type="component" value="Unassembled WGS sequence"/>
</dbReference>
<comment type="similarity">
    <text evidence="2">Belongs to the universal stress protein A family.</text>
</comment>
<evidence type="ECO:0000256" key="4">
    <source>
        <dbReference type="ARBA" id="ARBA00037131"/>
    </source>
</evidence>
<dbReference type="PRINTS" id="PR01438">
    <property type="entry name" value="UNVRSLSTRESS"/>
</dbReference>
<reference evidence="7" key="1">
    <citation type="submission" date="2017-01" db="EMBL/GenBank/DDBJ databases">
        <authorList>
            <person name="Varghese N."/>
            <person name="Submissions S."/>
        </authorList>
    </citation>
    <scope>NUCLEOTIDE SEQUENCE [LARGE SCALE GENOMIC DNA]</scope>
    <source>
        <strain evidence="7">DSM 22306</strain>
    </source>
</reference>
<accession>A0A1N7N620</accession>
<evidence type="ECO:0000256" key="2">
    <source>
        <dbReference type="ARBA" id="ARBA00008791"/>
    </source>
</evidence>
<dbReference type="GO" id="GO:0005737">
    <property type="term" value="C:cytoplasm"/>
    <property type="evidence" value="ECO:0007669"/>
    <property type="project" value="UniProtKB-SubCell"/>
</dbReference>
<organism evidence="6 7">
    <name type="scientific">Neptunomonas antarctica</name>
    <dbReference type="NCBI Taxonomy" id="619304"/>
    <lineage>
        <taxon>Bacteria</taxon>
        <taxon>Pseudomonadati</taxon>
        <taxon>Pseudomonadota</taxon>
        <taxon>Gammaproteobacteria</taxon>
        <taxon>Oceanospirillales</taxon>
        <taxon>Oceanospirillaceae</taxon>
        <taxon>Neptunomonas</taxon>
    </lineage>
</organism>
<dbReference type="OrthoDB" id="239260at2"/>
<evidence type="ECO:0000313" key="6">
    <source>
        <dbReference type="EMBL" id="SIS93802.1"/>
    </source>
</evidence>
<evidence type="ECO:0000259" key="5">
    <source>
        <dbReference type="Pfam" id="PF00582"/>
    </source>
</evidence>
<evidence type="ECO:0000313" key="7">
    <source>
        <dbReference type="Proteomes" id="UP000185999"/>
    </source>
</evidence>
<protein>
    <submittedName>
        <fullName evidence="6">Universal stress protein E</fullName>
    </submittedName>
</protein>
<dbReference type="InterPro" id="IPR006016">
    <property type="entry name" value="UspA"/>
</dbReference>
<dbReference type="SUPFAM" id="SSF52402">
    <property type="entry name" value="Adenine nucleotide alpha hydrolases-like"/>
    <property type="match status" value="2"/>
</dbReference>
<keyword evidence="3" id="KW-0963">Cytoplasm</keyword>
<dbReference type="PANTHER" id="PTHR47892:SF1">
    <property type="entry name" value="UNIVERSAL STRESS PROTEIN E"/>
    <property type="match status" value="1"/>
</dbReference>
<keyword evidence="7" id="KW-1185">Reference proteome</keyword>
<dbReference type="Pfam" id="PF00582">
    <property type="entry name" value="Usp"/>
    <property type="match status" value="1"/>
</dbReference>
<dbReference type="EMBL" id="FTOE01000008">
    <property type="protein sequence ID" value="SIS93802.1"/>
    <property type="molecule type" value="Genomic_DNA"/>
</dbReference>
<comment type="subcellular location">
    <subcellularLocation>
        <location evidence="1">Cytoplasm</location>
    </subcellularLocation>
</comment>
<gene>
    <name evidence="6" type="ORF">SAMN05421760_10880</name>
</gene>
<comment type="function">
    <text evidence="4">Required for resistance to DNA-damaging agents.</text>
</comment>
<dbReference type="RefSeq" id="WP_054341165.1">
    <property type="nucleotide sequence ID" value="NZ_FTOE01000008.1"/>
</dbReference>
<dbReference type="Gene3D" id="3.40.50.12370">
    <property type="match status" value="1"/>
</dbReference>
<sequence>MFTKTVLIALDASAAAEIAFKRGVLIADRMGSKLEVLWLFSPLPDHPLMRLIAALSVDGMQIKQHYHEEKNFLQDVLARWQKDHFALLIKSCDTTHKGILAPLDWQLLRQTPCPVLLVKRDSLWEGGQIMAAVDPLSRKKSCLQLNLSVLMMAAVISQEAKATLDVIVSYSPPMLGAEPENQSSSLSADKASTAAHALLKGMQIEPATYHIGEGPPEYWIPKVAEEQHAALMVIGTHGRDGIKGALLGNTAERILDRLSCDVLVLRAGLSANIDALLQDI</sequence>
<evidence type="ECO:0000256" key="3">
    <source>
        <dbReference type="ARBA" id="ARBA00022490"/>
    </source>
</evidence>
<evidence type="ECO:0000256" key="1">
    <source>
        <dbReference type="ARBA" id="ARBA00004496"/>
    </source>
</evidence>
<dbReference type="PANTHER" id="PTHR47892">
    <property type="entry name" value="UNIVERSAL STRESS PROTEIN E"/>
    <property type="match status" value="1"/>
</dbReference>
<dbReference type="InterPro" id="IPR006015">
    <property type="entry name" value="Universal_stress_UspA"/>
</dbReference>
<dbReference type="STRING" id="619304.SAMN05421760_10880"/>
<name>A0A1N7N620_9GAMM</name>
<feature type="domain" description="UspA" evidence="5">
    <location>
        <begin position="149"/>
        <end position="266"/>
    </location>
</feature>
<dbReference type="AlphaFoldDB" id="A0A1N7N620"/>